<dbReference type="Proteomes" id="UP000054144">
    <property type="component" value="Unassembled WGS sequence"/>
</dbReference>
<dbReference type="AlphaFoldDB" id="A0A0D7AJC3"/>
<dbReference type="GO" id="GO:0005730">
    <property type="term" value="C:nucleolus"/>
    <property type="evidence" value="ECO:0007669"/>
    <property type="project" value="TreeGrafter"/>
</dbReference>
<keyword evidence="3" id="KW-1185">Reference proteome</keyword>
<feature type="domain" description="Nucleolar 27S pre-rRNA processing Urb2/Npa2 C-terminal" evidence="1">
    <location>
        <begin position="122"/>
        <end position="354"/>
    </location>
</feature>
<evidence type="ECO:0000313" key="3">
    <source>
        <dbReference type="Proteomes" id="UP000054144"/>
    </source>
</evidence>
<dbReference type="InterPro" id="IPR052609">
    <property type="entry name" value="Ribosome_Biogenesis_Reg"/>
</dbReference>
<evidence type="ECO:0000313" key="2">
    <source>
        <dbReference type="EMBL" id="KIY51396.1"/>
    </source>
</evidence>
<accession>A0A0D7AJC3</accession>
<protein>
    <recommendedName>
        <fullName evidence="1">Nucleolar 27S pre-rRNA processing Urb2/Npa2 C-terminal domain-containing protein</fullName>
    </recommendedName>
</protein>
<organism evidence="2 3">
    <name type="scientific">Fistulina hepatica ATCC 64428</name>
    <dbReference type="NCBI Taxonomy" id="1128425"/>
    <lineage>
        <taxon>Eukaryota</taxon>
        <taxon>Fungi</taxon>
        <taxon>Dikarya</taxon>
        <taxon>Basidiomycota</taxon>
        <taxon>Agaricomycotina</taxon>
        <taxon>Agaricomycetes</taxon>
        <taxon>Agaricomycetidae</taxon>
        <taxon>Agaricales</taxon>
        <taxon>Fistulinaceae</taxon>
        <taxon>Fistulina</taxon>
    </lineage>
</organism>
<dbReference type="EMBL" id="KN881666">
    <property type="protein sequence ID" value="KIY51396.1"/>
    <property type="molecule type" value="Genomic_DNA"/>
</dbReference>
<sequence length="355" mass="38483">MQLEALLTCYVVFSSSSTSNSGQSSFAVHDSCLTSSAEIASFDALFLSVCKTLPVSDYRHALDFLSDAIVNTDASNPRMINVVHLASVMLANHPQIFITTCLGRFADSDHFIHGPLALRLEVLGLLVGHCAERPAAVRQIDLGSVWIILLKMLSPTSSHDTSTSPAFFHGIVGIVGALIRLRRDLLISTLPHVSMILCFLVSALRSSRTVLGPKQARLVGDTLPQWVDVQQPLGADEARALARLLESLRMKTAVRTHAAAAATGEISQRLESLAKPFSRHAAPILMAYAEALNEPLCVLATDVRKELLPGLYALCDMLNDHSRDAMMVSIPDAGGKAAIKSLWKDYQRQKYVGKG</sequence>
<gene>
    <name evidence="2" type="ORF">FISHEDRAFT_37436</name>
</gene>
<evidence type="ECO:0000259" key="1">
    <source>
        <dbReference type="Pfam" id="PF10441"/>
    </source>
</evidence>
<reference evidence="2 3" key="1">
    <citation type="journal article" date="2015" name="Fungal Genet. Biol.">
        <title>Evolution of novel wood decay mechanisms in Agaricales revealed by the genome sequences of Fistulina hepatica and Cylindrobasidium torrendii.</title>
        <authorList>
            <person name="Floudas D."/>
            <person name="Held B.W."/>
            <person name="Riley R."/>
            <person name="Nagy L.G."/>
            <person name="Koehler G."/>
            <person name="Ransdell A.S."/>
            <person name="Younus H."/>
            <person name="Chow J."/>
            <person name="Chiniquy J."/>
            <person name="Lipzen A."/>
            <person name="Tritt A."/>
            <person name="Sun H."/>
            <person name="Haridas S."/>
            <person name="LaButti K."/>
            <person name="Ohm R.A."/>
            <person name="Kues U."/>
            <person name="Blanchette R.A."/>
            <person name="Grigoriev I.V."/>
            <person name="Minto R.E."/>
            <person name="Hibbett D.S."/>
        </authorList>
    </citation>
    <scope>NUCLEOTIDE SEQUENCE [LARGE SCALE GENOMIC DNA]</scope>
    <source>
        <strain evidence="2 3">ATCC 64428</strain>
    </source>
</reference>
<name>A0A0D7AJC3_9AGAR</name>
<dbReference type="Pfam" id="PF10441">
    <property type="entry name" value="Urb2"/>
    <property type="match status" value="1"/>
</dbReference>
<dbReference type="GO" id="GO:0042254">
    <property type="term" value="P:ribosome biogenesis"/>
    <property type="evidence" value="ECO:0007669"/>
    <property type="project" value="TreeGrafter"/>
</dbReference>
<dbReference type="PANTHER" id="PTHR15682:SF2">
    <property type="entry name" value="UNHEALTHY RIBOSOME BIOGENESIS PROTEIN 2 HOMOLOG"/>
    <property type="match status" value="1"/>
</dbReference>
<dbReference type="OrthoDB" id="160374at2759"/>
<proteinExistence type="predicted"/>
<dbReference type="InterPro" id="IPR018849">
    <property type="entry name" value="Urb2/Npa2_C"/>
</dbReference>
<dbReference type="PANTHER" id="PTHR15682">
    <property type="entry name" value="UNHEALTHY RIBOSOME BIOGENESIS PROTEIN 2 HOMOLOG"/>
    <property type="match status" value="1"/>
</dbReference>